<dbReference type="GO" id="GO:0003677">
    <property type="term" value="F:DNA binding"/>
    <property type="evidence" value="ECO:0007669"/>
    <property type="project" value="UniProtKB-KW"/>
</dbReference>
<sequence length="360" mass="38514">MERMQLQGPIASSLWTDPQAAASTSAAVAAAAQMPFLALLQGAGVMVDEGHQDGRKRNTAAFACAAAADLDLLESCVTQAAAATAAAPVASSAPSTRAERRRKRPRPRTRAAPPPEKRRKPEEAETQRMTHIAVERNRRRLMNDHLASLRSLIPSSYIPRGDQATVVGGAIDYVKQLEQQLVALQAAAAARRGAAGAVGTAATASSDGVFVSPQYASYSEARGCCGAGVDVEAMAAVGGHVRVRVAGRRWPGRLVRAVAALEDLRLAVLHLAVTSVGHDAVVYCFNLKAIIQRLRRYLKKKTAMQHDGSRKRTDCFSSRSVALREISERSAVGLVRFRWAGLEYVDGVIVYDEPPDGGRV</sequence>
<dbReference type="EMBL" id="CM003536">
    <property type="protein sequence ID" value="RCV46819.1"/>
    <property type="molecule type" value="Genomic_DNA"/>
</dbReference>
<feature type="region of interest" description="Disordered" evidence="5">
    <location>
        <begin position="84"/>
        <end position="129"/>
    </location>
</feature>
<keyword evidence="2" id="KW-0805">Transcription regulation</keyword>
<evidence type="ECO:0000259" key="6">
    <source>
        <dbReference type="PROSITE" id="PS50888"/>
    </source>
</evidence>
<dbReference type="SMART" id="SM00353">
    <property type="entry name" value="HLH"/>
    <property type="match status" value="1"/>
</dbReference>
<proteinExistence type="inferred from homology"/>
<organism evidence="7">
    <name type="scientific">Setaria italica</name>
    <name type="common">Foxtail millet</name>
    <name type="synonym">Panicum italicum</name>
    <dbReference type="NCBI Taxonomy" id="4555"/>
    <lineage>
        <taxon>Eukaryota</taxon>
        <taxon>Viridiplantae</taxon>
        <taxon>Streptophyta</taxon>
        <taxon>Embryophyta</taxon>
        <taxon>Tracheophyta</taxon>
        <taxon>Spermatophyta</taxon>
        <taxon>Magnoliopsida</taxon>
        <taxon>Liliopsida</taxon>
        <taxon>Poales</taxon>
        <taxon>Poaceae</taxon>
        <taxon>PACMAD clade</taxon>
        <taxon>Panicoideae</taxon>
        <taxon>Panicodae</taxon>
        <taxon>Paniceae</taxon>
        <taxon>Cenchrinae</taxon>
        <taxon>Setaria</taxon>
    </lineage>
</organism>
<feature type="domain" description="BHLH" evidence="6">
    <location>
        <begin position="126"/>
        <end position="177"/>
    </location>
</feature>
<evidence type="ECO:0000256" key="3">
    <source>
        <dbReference type="ARBA" id="ARBA00023125"/>
    </source>
</evidence>
<evidence type="ECO:0000313" key="7">
    <source>
        <dbReference type="EMBL" id="RCV46821.1"/>
    </source>
</evidence>
<evidence type="ECO:0000256" key="1">
    <source>
        <dbReference type="ARBA" id="ARBA00005510"/>
    </source>
</evidence>
<dbReference type="SUPFAM" id="SSF47459">
    <property type="entry name" value="HLH, helix-loop-helix DNA-binding domain"/>
    <property type="match status" value="1"/>
</dbReference>
<dbReference type="OrthoDB" id="684567at2759"/>
<dbReference type="PANTHER" id="PTHR46684:SF16">
    <property type="entry name" value="TRANSCRIPTION FACTOR BHLH67-LIKE ISOFORM X2"/>
    <property type="match status" value="1"/>
</dbReference>
<evidence type="ECO:0000256" key="5">
    <source>
        <dbReference type="SAM" id="MobiDB-lite"/>
    </source>
</evidence>
<protein>
    <recommendedName>
        <fullName evidence="6">BHLH domain-containing protein</fullName>
    </recommendedName>
</protein>
<comment type="similarity">
    <text evidence="1">Belongs to the bHLH protein family.</text>
</comment>
<dbReference type="GO" id="GO:0010052">
    <property type="term" value="P:guard cell differentiation"/>
    <property type="evidence" value="ECO:0007669"/>
    <property type="project" value="InterPro"/>
</dbReference>
<dbReference type="STRING" id="4555.A0A368SWL7"/>
<dbReference type="EMBL" id="CM003536">
    <property type="protein sequence ID" value="RCV46820.1"/>
    <property type="molecule type" value="Genomic_DNA"/>
</dbReference>
<dbReference type="InterPro" id="IPR036638">
    <property type="entry name" value="HLH_DNA-bd_sf"/>
</dbReference>
<dbReference type="InterPro" id="IPR044283">
    <property type="entry name" value="FAMA/SPEECHLESS/MUTE-like"/>
</dbReference>
<dbReference type="AlphaFoldDB" id="A0A368SWL7"/>
<dbReference type="Gene3D" id="4.10.280.10">
    <property type="entry name" value="Helix-loop-helix DNA-binding domain"/>
    <property type="match status" value="1"/>
</dbReference>
<dbReference type="GO" id="GO:0046983">
    <property type="term" value="F:protein dimerization activity"/>
    <property type="evidence" value="ECO:0007669"/>
    <property type="project" value="InterPro"/>
</dbReference>
<reference evidence="7" key="1">
    <citation type="journal article" date="2012" name="Nat. Biotechnol.">
        <title>Reference genome sequence of the model plant Setaria.</title>
        <authorList>
            <person name="Bennetzen J.L."/>
            <person name="Schmutz J."/>
            <person name="Wang H."/>
            <person name="Percifield R."/>
            <person name="Hawkins J."/>
            <person name="Pontaroli A.C."/>
            <person name="Estep M."/>
            <person name="Feng L."/>
            <person name="Vaughn J.N."/>
            <person name="Grimwood J."/>
            <person name="Jenkins J."/>
            <person name="Barry K."/>
            <person name="Lindquist E."/>
            <person name="Hellsten U."/>
            <person name="Deshpande S."/>
            <person name="Wang X."/>
            <person name="Wu X."/>
            <person name="Mitros T."/>
            <person name="Triplett J."/>
            <person name="Yang X."/>
            <person name="Ye C.Y."/>
            <person name="Mauro-Herrera M."/>
            <person name="Wang L."/>
            <person name="Li P."/>
            <person name="Sharma M."/>
            <person name="Sharma R."/>
            <person name="Ronald P.C."/>
            <person name="Panaud O."/>
            <person name="Kellogg E.A."/>
            <person name="Brutnell T.P."/>
            <person name="Doust A.N."/>
            <person name="Tuskan G.A."/>
            <person name="Rokhsar D."/>
            <person name="Devos K.M."/>
        </authorList>
    </citation>
    <scope>NUCLEOTIDE SEQUENCE [LARGE SCALE GENOMIC DNA]</scope>
    <source>
        <strain evidence="7">Yugu1</strain>
    </source>
</reference>
<dbReference type="Pfam" id="PF00010">
    <property type="entry name" value="HLH"/>
    <property type="match status" value="1"/>
</dbReference>
<feature type="compositionally biased region" description="Basic and acidic residues" evidence="5">
    <location>
        <begin position="115"/>
        <end position="129"/>
    </location>
</feature>
<feature type="compositionally biased region" description="Low complexity" evidence="5">
    <location>
        <begin position="84"/>
        <end position="96"/>
    </location>
</feature>
<accession>A0A368SWL7</accession>
<gene>
    <name evidence="7" type="ORF">SETIT_9G562000v2</name>
</gene>
<keyword evidence="4" id="KW-0804">Transcription</keyword>
<dbReference type="EMBL" id="CM003536">
    <property type="protein sequence ID" value="RCV46821.1"/>
    <property type="molecule type" value="Genomic_DNA"/>
</dbReference>
<dbReference type="PANTHER" id="PTHR46684">
    <property type="entry name" value="TRANSCRIPTION FACTOR FAMA"/>
    <property type="match status" value="1"/>
</dbReference>
<feature type="compositionally biased region" description="Basic residues" evidence="5">
    <location>
        <begin position="99"/>
        <end position="109"/>
    </location>
</feature>
<evidence type="ECO:0000256" key="4">
    <source>
        <dbReference type="ARBA" id="ARBA00023163"/>
    </source>
</evidence>
<dbReference type="PROSITE" id="PS50888">
    <property type="entry name" value="BHLH"/>
    <property type="match status" value="1"/>
</dbReference>
<dbReference type="InterPro" id="IPR011598">
    <property type="entry name" value="bHLH_dom"/>
</dbReference>
<dbReference type="GO" id="GO:0003700">
    <property type="term" value="F:DNA-binding transcription factor activity"/>
    <property type="evidence" value="ECO:0007669"/>
    <property type="project" value="InterPro"/>
</dbReference>
<evidence type="ECO:0000256" key="2">
    <source>
        <dbReference type="ARBA" id="ARBA00023015"/>
    </source>
</evidence>
<keyword evidence="3" id="KW-0238">DNA-binding</keyword>
<name>A0A368SWL7_SETIT</name>
<reference evidence="7" key="2">
    <citation type="submission" date="2015-07" db="EMBL/GenBank/DDBJ databases">
        <authorList>
            <person name="Noorani M."/>
        </authorList>
    </citation>
    <scope>NUCLEOTIDE SEQUENCE</scope>
    <source>
        <strain evidence="7">Yugu1</strain>
    </source>
</reference>